<accession>S3CJT6</accession>
<dbReference type="AlphaFoldDB" id="S3CJT6"/>
<dbReference type="Pfam" id="PF00583">
    <property type="entry name" value="Acetyltransf_1"/>
    <property type="match status" value="1"/>
</dbReference>
<organism evidence="2 3">
    <name type="scientific">Glarea lozoyensis (strain ATCC 20868 / MF5171)</name>
    <dbReference type="NCBI Taxonomy" id="1116229"/>
    <lineage>
        <taxon>Eukaryota</taxon>
        <taxon>Fungi</taxon>
        <taxon>Dikarya</taxon>
        <taxon>Ascomycota</taxon>
        <taxon>Pezizomycotina</taxon>
        <taxon>Leotiomycetes</taxon>
        <taxon>Helotiales</taxon>
        <taxon>Helotiaceae</taxon>
        <taxon>Glarea</taxon>
    </lineage>
</organism>
<keyword evidence="2" id="KW-0808">Transferase</keyword>
<dbReference type="InterPro" id="IPR016181">
    <property type="entry name" value="Acyl_CoA_acyltransferase"/>
</dbReference>
<gene>
    <name evidence="2" type="ORF">GLAREA_01977</name>
</gene>
<keyword evidence="3" id="KW-1185">Reference proteome</keyword>
<name>S3CJT6_GLAL2</name>
<feature type="domain" description="N-acetyltransferase" evidence="1">
    <location>
        <begin position="50"/>
        <end position="135"/>
    </location>
</feature>
<evidence type="ECO:0000313" key="3">
    <source>
        <dbReference type="Proteomes" id="UP000016922"/>
    </source>
</evidence>
<dbReference type="HOGENOM" id="CLU_077728_0_1_1"/>
<reference evidence="2 3" key="1">
    <citation type="journal article" date="2013" name="BMC Genomics">
        <title>Genomics-driven discovery of the pneumocandin biosynthetic gene cluster in the fungus Glarea lozoyensis.</title>
        <authorList>
            <person name="Chen L."/>
            <person name="Yue Q."/>
            <person name="Zhang X."/>
            <person name="Xiang M."/>
            <person name="Wang C."/>
            <person name="Li S."/>
            <person name="Che Y."/>
            <person name="Ortiz-Lopez F.J."/>
            <person name="Bills G.F."/>
            <person name="Liu X."/>
            <person name="An Z."/>
        </authorList>
    </citation>
    <scope>NUCLEOTIDE SEQUENCE [LARGE SCALE GENOMIC DNA]</scope>
    <source>
        <strain evidence="3">ATCC 20868 / MF5171</strain>
    </source>
</reference>
<protein>
    <submittedName>
        <fullName evidence="2">Acyl-CoA N-acyltransferases (Nat)</fullName>
    </submittedName>
</protein>
<proteinExistence type="predicted"/>
<evidence type="ECO:0000313" key="2">
    <source>
        <dbReference type="EMBL" id="EPE26065.1"/>
    </source>
</evidence>
<dbReference type="eggNOG" id="ENOG502SDXU">
    <property type="taxonomic scope" value="Eukaryota"/>
</dbReference>
<dbReference type="EMBL" id="KE145371">
    <property type="protein sequence ID" value="EPE26065.1"/>
    <property type="molecule type" value="Genomic_DNA"/>
</dbReference>
<keyword evidence="2" id="KW-0012">Acyltransferase</keyword>
<dbReference type="Gene3D" id="3.40.630.30">
    <property type="match status" value="1"/>
</dbReference>
<dbReference type="RefSeq" id="XP_008087384.1">
    <property type="nucleotide sequence ID" value="XM_008089193.1"/>
</dbReference>
<dbReference type="STRING" id="1116229.S3CJT6"/>
<dbReference type="OMA" id="MPYSETG"/>
<dbReference type="Proteomes" id="UP000016922">
    <property type="component" value="Unassembled WGS sequence"/>
</dbReference>
<dbReference type="GeneID" id="19461035"/>
<dbReference type="CDD" id="cd04301">
    <property type="entry name" value="NAT_SF"/>
    <property type="match status" value="1"/>
</dbReference>
<dbReference type="GO" id="GO:0016747">
    <property type="term" value="F:acyltransferase activity, transferring groups other than amino-acyl groups"/>
    <property type="evidence" value="ECO:0007669"/>
    <property type="project" value="InterPro"/>
</dbReference>
<evidence type="ECO:0000259" key="1">
    <source>
        <dbReference type="Pfam" id="PF00583"/>
    </source>
</evidence>
<dbReference type="OrthoDB" id="41532at2759"/>
<dbReference type="SUPFAM" id="SSF55729">
    <property type="entry name" value="Acyl-CoA N-acyltransferases (Nat)"/>
    <property type="match status" value="1"/>
</dbReference>
<sequence>MEPPILYDTSKHEHLIASMVKCHADCITFEPFMIANFIPPLNNELMTEWWRRRCNETKNDDVLSGTRYIILQLARNSTTGEEEVAGIVMLASAFNENGNFRGMVEKLLVSPEHRKKGNAGAMMRKLEEVARQHGKLLLVGIVPRMEIQPRNNKLADTIFFYKDMRPEDWAP</sequence>
<dbReference type="KEGG" id="glz:GLAREA_01977"/>
<dbReference type="InterPro" id="IPR000182">
    <property type="entry name" value="GNAT_dom"/>
</dbReference>